<dbReference type="KEGG" id="scac:106086565"/>
<dbReference type="VEuPathDB" id="VectorBase:SCAU002899"/>
<feature type="compositionally biased region" description="Acidic residues" evidence="1">
    <location>
        <begin position="189"/>
        <end position="201"/>
    </location>
</feature>
<dbReference type="Pfam" id="PF05444">
    <property type="entry name" value="DUF753"/>
    <property type="match status" value="1"/>
</dbReference>
<feature type="compositionally biased region" description="Low complexity" evidence="1">
    <location>
        <begin position="224"/>
        <end position="238"/>
    </location>
</feature>
<keyword evidence="5" id="KW-1185">Reference proteome</keyword>
<dbReference type="InterPro" id="IPR008472">
    <property type="entry name" value="DUF753"/>
</dbReference>
<keyword evidence="2" id="KW-0732">Signal</keyword>
<proteinExistence type="predicted"/>
<dbReference type="EnsemblMetazoa" id="SCAU002899-RA">
    <property type="protein sequence ID" value="SCAU002899-PA"/>
    <property type="gene ID" value="SCAU002899"/>
</dbReference>
<feature type="region of interest" description="Disordered" evidence="1">
    <location>
        <begin position="48"/>
        <end position="76"/>
    </location>
</feature>
<name>A0A1I8NXH9_STOCA</name>
<dbReference type="Proteomes" id="UP000095300">
    <property type="component" value="Unassembled WGS sequence"/>
</dbReference>
<feature type="compositionally biased region" description="Polar residues" evidence="1">
    <location>
        <begin position="48"/>
        <end position="60"/>
    </location>
</feature>
<evidence type="ECO:0000256" key="2">
    <source>
        <dbReference type="SAM" id="SignalP"/>
    </source>
</evidence>
<gene>
    <name evidence="4" type="primary">106086565</name>
</gene>
<accession>A0A1I8NXH9</accession>
<protein>
    <recommendedName>
        <fullName evidence="3">DUF753 domain-containing protein</fullName>
    </recommendedName>
</protein>
<feature type="region of interest" description="Disordered" evidence="1">
    <location>
        <begin position="117"/>
        <end position="250"/>
    </location>
</feature>
<feature type="compositionally biased region" description="Acidic residues" evidence="1">
    <location>
        <begin position="138"/>
        <end position="157"/>
    </location>
</feature>
<evidence type="ECO:0000313" key="4">
    <source>
        <dbReference type="EnsemblMetazoa" id="SCAU002899-PA"/>
    </source>
</evidence>
<dbReference type="AlphaFoldDB" id="A0A1I8NXH9"/>
<dbReference type="OrthoDB" id="7860159at2759"/>
<feature type="chain" id="PRO_5009325647" description="DUF753 domain-containing protein" evidence="2">
    <location>
        <begin position="19"/>
        <end position="398"/>
    </location>
</feature>
<feature type="compositionally biased region" description="Acidic residues" evidence="1">
    <location>
        <begin position="209"/>
        <end position="223"/>
    </location>
</feature>
<feature type="compositionally biased region" description="Basic and acidic residues" evidence="1">
    <location>
        <begin position="61"/>
        <end position="76"/>
    </location>
</feature>
<dbReference type="CDD" id="cd00117">
    <property type="entry name" value="TFP"/>
    <property type="match status" value="1"/>
</dbReference>
<evidence type="ECO:0000259" key="3">
    <source>
        <dbReference type="Pfam" id="PF05444"/>
    </source>
</evidence>
<organism evidence="4 5">
    <name type="scientific">Stomoxys calcitrans</name>
    <name type="common">Stable fly</name>
    <name type="synonym">Conops calcitrans</name>
    <dbReference type="NCBI Taxonomy" id="35570"/>
    <lineage>
        <taxon>Eukaryota</taxon>
        <taxon>Metazoa</taxon>
        <taxon>Ecdysozoa</taxon>
        <taxon>Arthropoda</taxon>
        <taxon>Hexapoda</taxon>
        <taxon>Insecta</taxon>
        <taxon>Pterygota</taxon>
        <taxon>Neoptera</taxon>
        <taxon>Endopterygota</taxon>
        <taxon>Diptera</taxon>
        <taxon>Brachycera</taxon>
        <taxon>Muscomorpha</taxon>
        <taxon>Muscoidea</taxon>
        <taxon>Muscidae</taxon>
        <taxon>Stomoxys</taxon>
    </lineage>
</organism>
<reference evidence="4" key="1">
    <citation type="submission" date="2020-05" db="UniProtKB">
        <authorList>
            <consortium name="EnsemblMetazoa"/>
        </authorList>
    </citation>
    <scope>IDENTIFICATION</scope>
    <source>
        <strain evidence="4">USDA</strain>
    </source>
</reference>
<evidence type="ECO:0000256" key="1">
    <source>
        <dbReference type="SAM" id="MobiDB-lite"/>
    </source>
</evidence>
<feature type="domain" description="DUF753" evidence="3">
    <location>
        <begin position="287"/>
        <end position="366"/>
    </location>
</feature>
<feature type="signal peptide" evidence="2">
    <location>
        <begin position="1"/>
        <end position="18"/>
    </location>
</feature>
<feature type="compositionally biased region" description="Acidic residues" evidence="1">
    <location>
        <begin position="167"/>
        <end position="179"/>
    </location>
</feature>
<sequence>MFLTKFIILCSLTALLNAQEAEVESNASGSDNQTIQTTSLPIVLQLTTQDSSPNDAIHTTSIEKRPPTESDENKHEADMQLNNEIEPNVEVFENKPGPLNAHQEEEDGDEANLVPEMPAEEEAATKGEDAVEEVPPAEPEEEAASELETAVPEEENAPEPASAVEAEPADPEAVAETEPEPAVAAEPESIPEPEPVAEAESEEKPQSEVEPEPQTETETEPAAEADAATPDETPAEADTVGDPAGEPTQEHAHPVDEMQYDAPDMAAPESATPASVGTNSSNKFPKTCFSCNSQDEVFCNSNPTNKMNCKTGNPDNNEGHSGCYTIFKVDSNMTMRGCVDELAEQGLRECLTDDKFCTLCYTNDCNNKMPPNAAVSLQMNVYCLILLISVAYSLAKYL</sequence>
<evidence type="ECO:0000313" key="5">
    <source>
        <dbReference type="Proteomes" id="UP000095300"/>
    </source>
</evidence>